<dbReference type="Gene3D" id="3.80.10.10">
    <property type="entry name" value="Ribonuclease Inhibitor"/>
    <property type="match status" value="1"/>
</dbReference>
<evidence type="ECO:0000256" key="7">
    <source>
        <dbReference type="ARBA" id="ARBA00023069"/>
    </source>
</evidence>
<comment type="subcellular location">
    <subcellularLocation>
        <location evidence="1">Cytoplasm</location>
        <location evidence="1">Cytoskeleton</location>
        <location evidence="1">Flagellum axoneme</location>
    </subcellularLocation>
</comment>
<evidence type="ECO:0000256" key="6">
    <source>
        <dbReference type="ARBA" id="ARBA00023054"/>
    </source>
</evidence>
<gene>
    <name evidence="12" type="ORF">PhCBS80983_g05416</name>
</gene>
<keyword evidence="9" id="KW-0966">Cell projection</keyword>
<name>A0A507DV21_9FUNG</name>
<keyword evidence="5" id="KW-0282">Flagellum</keyword>
<dbReference type="InterPro" id="IPR001611">
    <property type="entry name" value="Leu-rich_rpt"/>
</dbReference>
<sequence>MSTYNAIEPTVIDEDLLRKAVNDQAAPEIADVARREGIDPIDVLSLRLDYKNILKIDNLWMFGNLTKLQLDNNIIEKIEKISFLKNLKWLDLSFNNITKIEGLDGLTQLTDLTLYNNRIAKLENLDELVNLNVLSLGNNQLTVLDNVNYLSKFEHLRVLNLSGNTISKHVNYRNYILAHIRGLRYLDYRLVDDDSVAAAKEQYIDDIIAQEEEDKIVAARKESDKAAKEQADLYEARKPSQIPPNPHPLILLPHPFRTPWQSSHIPGLDTLFTHLFSHDGDFQRFAPIITPDPFHELRDEYGAKVAVVVNELTQFVLKRAADKRDEVDLFAACLRDAQAKIDAECWMACKRFNALKKKHILQIQQSTTASEISSLFGTLRSGVSQLSDTLLGHEMTLVEQFEEVAKEFERNYTETATSITETAASAFARLRELENEFHERLSEAVVAAVDRFIKGDAPAAGERRDERDAGGVALDLVEDELRDIISDKDILVNAINSSHDNRLGKFDHQEDTLVTGVAKDLESIIQKTHEAEVTRNRDRVGEIIAFLDKCNVDIDLAEENAY</sequence>
<evidence type="ECO:0000313" key="12">
    <source>
        <dbReference type="EMBL" id="TPX55321.1"/>
    </source>
</evidence>
<protein>
    <recommendedName>
        <fullName evidence="11">Dynein regulatory complex subunit 3</fullName>
    </recommendedName>
</protein>
<keyword evidence="3" id="KW-0433">Leucine-rich repeat</keyword>
<dbReference type="EMBL" id="QEAQ01000115">
    <property type="protein sequence ID" value="TPX55321.1"/>
    <property type="molecule type" value="Genomic_DNA"/>
</dbReference>
<evidence type="ECO:0000256" key="1">
    <source>
        <dbReference type="ARBA" id="ARBA00004611"/>
    </source>
</evidence>
<evidence type="ECO:0000256" key="10">
    <source>
        <dbReference type="ARBA" id="ARBA00038378"/>
    </source>
</evidence>
<dbReference type="PANTHER" id="PTHR45973">
    <property type="entry name" value="PROTEIN PHOSPHATASE 1 REGULATORY SUBUNIT SDS22-RELATED"/>
    <property type="match status" value="1"/>
</dbReference>
<dbReference type="Proteomes" id="UP000318582">
    <property type="component" value="Unassembled WGS sequence"/>
</dbReference>
<evidence type="ECO:0000256" key="2">
    <source>
        <dbReference type="ARBA" id="ARBA00022490"/>
    </source>
</evidence>
<evidence type="ECO:0000256" key="5">
    <source>
        <dbReference type="ARBA" id="ARBA00022846"/>
    </source>
</evidence>
<keyword evidence="2" id="KW-0963">Cytoplasm</keyword>
<dbReference type="SMART" id="SM00365">
    <property type="entry name" value="LRR_SD22"/>
    <property type="match status" value="4"/>
</dbReference>
<evidence type="ECO:0000256" key="11">
    <source>
        <dbReference type="ARBA" id="ARBA00040950"/>
    </source>
</evidence>
<reference evidence="12 13" key="1">
    <citation type="journal article" date="2019" name="Sci. Rep.">
        <title>Comparative genomics of chytrid fungi reveal insights into the obligate biotrophic and pathogenic lifestyle of Synchytrium endobioticum.</title>
        <authorList>
            <person name="van de Vossenberg B.T.L.H."/>
            <person name="Warris S."/>
            <person name="Nguyen H.D.T."/>
            <person name="van Gent-Pelzer M.P.E."/>
            <person name="Joly D.L."/>
            <person name="van de Geest H.C."/>
            <person name="Bonants P.J.M."/>
            <person name="Smith D.S."/>
            <person name="Levesque C.A."/>
            <person name="van der Lee T.A.J."/>
        </authorList>
    </citation>
    <scope>NUCLEOTIDE SEQUENCE [LARGE SCALE GENOMIC DNA]</scope>
    <source>
        <strain evidence="12 13">CBS 809.83</strain>
    </source>
</reference>
<keyword evidence="7" id="KW-0969">Cilium</keyword>
<dbReference type="GO" id="GO:0005929">
    <property type="term" value="C:cilium"/>
    <property type="evidence" value="ECO:0007669"/>
    <property type="project" value="TreeGrafter"/>
</dbReference>
<evidence type="ECO:0000256" key="8">
    <source>
        <dbReference type="ARBA" id="ARBA00023212"/>
    </source>
</evidence>
<keyword evidence="8" id="KW-0206">Cytoskeleton</keyword>
<keyword evidence="13" id="KW-1185">Reference proteome</keyword>
<dbReference type="PANTHER" id="PTHR45973:SF12">
    <property type="entry name" value="DYNEIN REGULATORY COMPLEX SUBUNIT 3"/>
    <property type="match status" value="1"/>
</dbReference>
<dbReference type="InterPro" id="IPR032675">
    <property type="entry name" value="LRR_dom_sf"/>
</dbReference>
<dbReference type="SMART" id="SM00369">
    <property type="entry name" value="LRR_TYP"/>
    <property type="match status" value="2"/>
</dbReference>
<dbReference type="STRING" id="109895.A0A507DV21"/>
<keyword evidence="6" id="KW-0175">Coiled coil</keyword>
<evidence type="ECO:0000256" key="3">
    <source>
        <dbReference type="ARBA" id="ARBA00022614"/>
    </source>
</evidence>
<proteinExistence type="inferred from homology"/>
<evidence type="ECO:0000256" key="9">
    <source>
        <dbReference type="ARBA" id="ARBA00023273"/>
    </source>
</evidence>
<comment type="similarity">
    <text evidence="10">Belongs to the DRC3 family.</text>
</comment>
<dbReference type="SUPFAM" id="SSF52075">
    <property type="entry name" value="Outer arm dynein light chain 1"/>
    <property type="match status" value="1"/>
</dbReference>
<dbReference type="PROSITE" id="PS51450">
    <property type="entry name" value="LRR"/>
    <property type="match status" value="4"/>
</dbReference>
<dbReference type="Pfam" id="PF14580">
    <property type="entry name" value="LRR_9"/>
    <property type="match status" value="1"/>
</dbReference>
<comment type="caution">
    <text evidence="12">The sequence shown here is derived from an EMBL/GenBank/DDBJ whole genome shotgun (WGS) entry which is preliminary data.</text>
</comment>
<evidence type="ECO:0000313" key="13">
    <source>
        <dbReference type="Proteomes" id="UP000318582"/>
    </source>
</evidence>
<dbReference type="InterPro" id="IPR050576">
    <property type="entry name" value="Cilia_flagella_integrity"/>
</dbReference>
<accession>A0A507DV21</accession>
<organism evidence="12 13">
    <name type="scientific">Powellomyces hirtus</name>
    <dbReference type="NCBI Taxonomy" id="109895"/>
    <lineage>
        <taxon>Eukaryota</taxon>
        <taxon>Fungi</taxon>
        <taxon>Fungi incertae sedis</taxon>
        <taxon>Chytridiomycota</taxon>
        <taxon>Chytridiomycota incertae sedis</taxon>
        <taxon>Chytridiomycetes</taxon>
        <taxon>Spizellomycetales</taxon>
        <taxon>Powellomycetaceae</taxon>
        <taxon>Powellomyces</taxon>
    </lineage>
</organism>
<dbReference type="InterPro" id="IPR003591">
    <property type="entry name" value="Leu-rich_rpt_typical-subtyp"/>
</dbReference>
<evidence type="ECO:0000256" key="4">
    <source>
        <dbReference type="ARBA" id="ARBA00022737"/>
    </source>
</evidence>
<dbReference type="AlphaFoldDB" id="A0A507DV21"/>
<keyword evidence="4" id="KW-0677">Repeat</keyword>